<feature type="transmembrane region" description="Helical" evidence="13">
    <location>
        <begin position="389"/>
        <end position="412"/>
    </location>
</feature>
<feature type="transmembrane region" description="Helical" evidence="13">
    <location>
        <begin position="418"/>
        <end position="437"/>
    </location>
</feature>
<evidence type="ECO:0000313" key="14">
    <source>
        <dbReference type="EMBL" id="SDJ41681.1"/>
    </source>
</evidence>
<evidence type="ECO:0000256" key="1">
    <source>
        <dbReference type="ARBA" id="ARBA00003408"/>
    </source>
</evidence>
<feature type="transmembrane region" description="Helical" evidence="13">
    <location>
        <begin position="12"/>
        <end position="31"/>
    </location>
</feature>
<dbReference type="EMBL" id="FNEV01000005">
    <property type="protein sequence ID" value="SDJ41681.1"/>
    <property type="molecule type" value="Genomic_DNA"/>
</dbReference>
<dbReference type="Proteomes" id="UP000199225">
    <property type="component" value="Unassembled WGS sequence"/>
</dbReference>
<evidence type="ECO:0000256" key="9">
    <source>
        <dbReference type="ARBA" id="ARBA00022989"/>
    </source>
</evidence>
<feature type="transmembrane region" description="Helical" evidence="13">
    <location>
        <begin position="316"/>
        <end position="339"/>
    </location>
</feature>
<dbReference type="InterPro" id="IPR050222">
    <property type="entry name" value="MATE_MdtK"/>
</dbReference>
<dbReference type="InterPro" id="IPR002528">
    <property type="entry name" value="MATE_fam"/>
</dbReference>
<feature type="transmembrane region" description="Helical" evidence="13">
    <location>
        <begin position="286"/>
        <end position="304"/>
    </location>
</feature>
<keyword evidence="8 13" id="KW-0812">Transmembrane</keyword>
<keyword evidence="9 13" id="KW-1133">Transmembrane helix</keyword>
<comment type="function">
    <text evidence="1">Multidrug efflux pump.</text>
</comment>
<gene>
    <name evidence="14" type="ORF">SAMN04490247_1819</name>
</gene>
<dbReference type="GO" id="GO:0042910">
    <property type="term" value="F:xenobiotic transmembrane transporter activity"/>
    <property type="evidence" value="ECO:0007669"/>
    <property type="project" value="InterPro"/>
</dbReference>
<dbReference type="NCBIfam" id="TIGR00797">
    <property type="entry name" value="matE"/>
    <property type="match status" value="1"/>
</dbReference>
<evidence type="ECO:0000256" key="10">
    <source>
        <dbReference type="ARBA" id="ARBA00023065"/>
    </source>
</evidence>
<evidence type="ECO:0000256" key="7">
    <source>
        <dbReference type="ARBA" id="ARBA00022475"/>
    </source>
</evidence>
<proteinExistence type="inferred from homology"/>
<evidence type="ECO:0000256" key="13">
    <source>
        <dbReference type="SAM" id="Phobius"/>
    </source>
</evidence>
<sequence length="448" mass="49515">MYPTQTNKEKIKLLFHLLLPILITQVGMYAMNFFDTVMAGQFGAQDLAGVAVGSNLWMPVFTFFNGVIIAISPIVSQLKGKGEEAGISSSIKQGLYLSLILALLLSLIGYSVLETVLGWFSLEAEVRHIAYYYLIALGTGIIPLFLFNLLRSFIDALGKTRISMMIILMTVPLNFLFNYLLIFGKGPIPALGGIGAGIATSLTYWTALFIAFICIQTISSLQSYRVFRDWHRPSLPHFKEQLQIGVPIGLAIFFETSIFAAVTLFMTVYNTTIIAAHQAAMNFASLLYMIPLSISFALTIAVAYEAGAGRHKEARTYSWIGITGAILLSVFAGLILYVLDDQIAALYSNDDKVMEWTKNFLFLAIFYQLSDAIGAPIQGVLRGYKDVNITLVMAFVSFWIIGLPSGYLLANYTTLGPYGYWMSLIIGLTVGAIVLLLRMIRLQSKTNY</sequence>
<keyword evidence="10" id="KW-0406">Ion transport</keyword>
<dbReference type="Pfam" id="PF01554">
    <property type="entry name" value="MatE"/>
    <property type="match status" value="2"/>
</dbReference>
<dbReference type="GO" id="GO:0005886">
    <property type="term" value="C:plasma membrane"/>
    <property type="evidence" value="ECO:0007669"/>
    <property type="project" value="UniProtKB-SubCell"/>
</dbReference>
<feature type="transmembrane region" description="Helical" evidence="13">
    <location>
        <begin position="162"/>
        <end position="182"/>
    </location>
</feature>
<comment type="similarity">
    <text evidence="3">Belongs to the multi antimicrobial extrusion (MATE) (TC 2.A.66.1) family.</text>
</comment>
<comment type="subcellular location">
    <subcellularLocation>
        <location evidence="2">Cell membrane</location>
        <topology evidence="2">Multi-pass membrane protein</topology>
    </subcellularLocation>
</comment>
<keyword evidence="6" id="KW-0050">Antiport</keyword>
<dbReference type="RefSeq" id="WP_093193550.1">
    <property type="nucleotide sequence ID" value="NZ_FNEV01000005.1"/>
</dbReference>
<accession>A0A1G8TJI2</accession>
<dbReference type="OrthoDB" id="9780160at2"/>
<dbReference type="CDD" id="cd13131">
    <property type="entry name" value="MATE_NorM_like"/>
    <property type="match status" value="1"/>
</dbReference>
<dbReference type="GO" id="GO:0006811">
    <property type="term" value="P:monoatomic ion transport"/>
    <property type="evidence" value="ECO:0007669"/>
    <property type="project" value="UniProtKB-KW"/>
</dbReference>
<evidence type="ECO:0000256" key="5">
    <source>
        <dbReference type="ARBA" id="ARBA00022448"/>
    </source>
</evidence>
<evidence type="ECO:0000256" key="3">
    <source>
        <dbReference type="ARBA" id="ARBA00010199"/>
    </source>
</evidence>
<name>A0A1G8TJI2_9BACI</name>
<feature type="transmembrane region" description="Helical" evidence="13">
    <location>
        <begin position="56"/>
        <end position="75"/>
    </location>
</feature>
<dbReference type="AlphaFoldDB" id="A0A1G8TJI2"/>
<keyword evidence="15" id="KW-1185">Reference proteome</keyword>
<evidence type="ECO:0000256" key="8">
    <source>
        <dbReference type="ARBA" id="ARBA00022692"/>
    </source>
</evidence>
<evidence type="ECO:0000256" key="4">
    <source>
        <dbReference type="ARBA" id="ARBA00020268"/>
    </source>
</evidence>
<feature type="transmembrane region" description="Helical" evidence="13">
    <location>
        <begin position="129"/>
        <end position="150"/>
    </location>
</feature>
<dbReference type="PIRSF" id="PIRSF006603">
    <property type="entry name" value="DinF"/>
    <property type="match status" value="1"/>
</dbReference>
<evidence type="ECO:0000256" key="6">
    <source>
        <dbReference type="ARBA" id="ARBA00022449"/>
    </source>
</evidence>
<reference evidence="15" key="1">
    <citation type="submission" date="2016-10" db="EMBL/GenBank/DDBJ databases">
        <authorList>
            <person name="Varghese N."/>
            <person name="Submissions S."/>
        </authorList>
    </citation>
    <scope>NUCLEOTIDE SEQUENCE [LARGE SCALE GENOMIC DNA]</scope>
    <source>
        <strain evidence="15">DSM 4771</strain>
    </source>
</reference>
<dbReference type="STRING" id="86666.SAMN04490247_1819"/>
<keyword evidence="7" id="KW-1003">Cell membrane</keyword>
<dbReference type="GO" id="GO:0015297">
    <property type="term" value="F:antiporter activity"/>
    <property type="evidence" value="ECO:0007669"/>
    <property type="project" value="UniProtKB-KW"/>
</dbReference>
<keyword evidence="11 13" id="KW-0472">Membrane</keyword>
<feature type="transmembrane region" description="Helical" evidence="13">
    <location>
        <begin position="359"/>
        <end position="377"/>
    </location>
</feature>
<feature type="transmembrane region" description="Helical" evidence="13">
    <location>
        <begin position="242"/>
        <end position="266"/>
    </location>
</feature>
<protein>
    <recommendedName>
        <fullName evidence="4">Probable multidrug resistance protein NorM</fullName>
    </recommendedName>
    <alternativeName>
        <fullName evidence="12">Multidrug-efflux transporter</fullName>
    </alternativeName>
</protein>
<feature type="transmembrane region" description="Helical" evidence="13">
    <location>
        <begin position="95"/>
        <end position="117"/>
    </location>
</feature>
<feature type="transmembrane region" description="Helical" evidence="13">
    <location>
        <begin position="202"/>
        <end position="221"/>
    </location>
</feature>
<evidence type="ECO:0000256" key="2">
    <source>
        <dbReference type="ARBA" id="ARBA00004651"/>
    </source>
</evidence>
<keyword evidence="5" id="KW-0813">Transport</keyword>
<dbReference type="InterPro" id="IPR048279">
    <property type="entry name" value="MdtK-like"/>
</dbReference>
<dbReference type="PANTHER" id="PTHR43298:SF2">
    <property type="entry name" value="FMN_FAD EXPORTER YEEO-RELATED"/>
    <property type="match status" value="1"/>
</dbReference>
<evidence type="ECO:0000313" key="15">
    <source>
        <dbReference type="Proteomes" id="UP000199225"/>
    </source>
</evidence>
<evidence type="ECO:0000256" key="11">
    <source>
        <dbReference type="ARBA" id="ARBA00023136"/>
    </source>
</evidence>
<dbReference type="PANTHER" id="PTHR43298">
    <property type="entry name" value="MULTIDRUG RESISTANCE PROTEIN NORM-RELATED"/>
    <property type="match status" value="1"/>
</dbReference>
<organism evidence="14 15">
    <name type="scientific">Salimicrobium halophilum</name>
    <dbReference type="NCBI Taxonomy" id="86666"/>
    <lineage>
        <taxon>Bacteria</taxon>
        <taxon>Bacillati</taxon>
        <taxon>Bacillota</taxon>
        <taxon>Bacilli</taxon>
        <taxon>Bacillales</taxon>
        <taxon>Bacillaceae</taxon>
        <taxon>Salimicrobium</taxon>
    </lineage>
</organism>
<evidence type="ECO:0000256" key="12">
    <source>
        <dbReference type="ARBA" id="ARBA00031636"/>
    </source>
</evidence>